<evidence type="ECO:0000313" key="4">
    <source>
        <dbReference type="Proteomes" id="UP000282582"/>
    </source>
</evidence>
<name>A0A3M6Z978_HORWE</name>
<feature type="compositionally biased region" description="Low complexity" evidence="1">
    <location>
        <begin position="177"/>
        <end position="187"/>
    </location>
</feature>
<feature type="compositionally biased region" description="Acidic residues" evidence="1">
    <location>
        <begin position="106"/>
        <end position="124"/>
    </location>
</feature>
<protein>
    <recommendedName>
        <fullName evidence="2">Myb-like DNA-binding domain-containing protein</fullName>
    </recommendedName>
</protein>
<feature type="compositionally biased region" description="Basic and acidic residues" evidence="1">
    <location>
        <begin position="95"/>
        <end position="105"/>
    </location>
</feature>
<organism evidence="3 4">
    <name type="scientific">Hortaea werneckii</name>
    <name type="common">Black yeast</name>
    <name type="synonym">Cladosporium werneckii</name>
    <dbReference type="NCBI Taxonomy" id="91943"/>
    <lineage>
        <taxon>Eukaryota</taxon>
        <taxon>Fungi</taxon>
        <taxon>Dikarya</taxon>
        <taxon>Ascomycota</taxon>
        <taxon>Pezizomycotina</taxon>
        <taxon>Dothideomycetes</taxon>
        <taxon>Dothideomycetidae</taxon>
        <taxon>Mycosphaerellales</taxon>
        <taxon>Teratosphaeriaceae</taxon>
        <taxon>Hortaea</taxon>
    </lineage>
</organism>
<reference evidence="3 4" key="1">
    <citation type="journal article" date="2018" name="BMC Genomics">
        <title>Genomic evidence for intraspecific hybridization in a clonal and extremely halotolerant yeast.</title>
        <authorList>
            <person name="Gostincar C."/>
            <person name="Stajich J.E."/>
            <person name="Zupancic J."/>
            <person name="Zalar P."/>
            <person name="Gunde-Cimerman N."/>
        </authorList>
    </citation>
    <scope>NUCLEOTIDE SEQUENCE [LARGE SCALE GENOMIC DNA]</scope>
    <source>
        <strain evidence="3 4">EXF-6654</strain>
    </source>
</reference>
<sequence>MATFTDGEAKLLMCMLLHLKDGNLNTEFEAVAAELGYEDAGVAKTRWGQIKKKKIEGNTSESSPAKVTPRKRKGKASDGADDEETPKAKKGRGKAKSEGVVKEDSEAGDDAVETKEEDIVETTEKEEDVDTFLLSCLKHVNGKIDTAAVGKECGGMTVNAVVKKIKRMKEIEARQPTSTDGDVSVTDSVDDKAADCETTKNRAPQKAGRVEKRKPVKRAGAGNLLAKVKAEDSDQ</sequence>
<evidence type="ECO:0000259" key="2">
    <source>
        <dbReference type="Pfam" id="PF22980"/>
    </source>
</evidence>
<dbReference type="Proteomes" id="UP000282582">
    <property type="component" value="Unassembled WGS sequence"/>
</dbReference>
<accession>A0A3M6Z978</accession>
<dbReference type="AlphaFoldDB" id="A0A3M6Z978"/>
<evidence type="ECO:0000256" key="1">
    <source>
        <dbReference type="SAM" id="MobiDB-lite"/>
    </source>
</evidence>
<feature type="domain" description="Myb-like DNA-binding" evidence="2">
    <location>
        <begin position="131"/>
        <end position="170"/>
    </location>
</feature>
<dbReference type="InterPro" id="IPR054505">
    <property type="entry name" value="Myb_DNA-bind_8"/>
</dbReference>
<feature type="compositionally biased region" description="Basic and acidic residues" evidence="1">
    <location>
        <begin position="189"/>
        <end position="200"/>
    </location>
</feature>
<feature type="region of interest" description="Disordered" evidence="1">
    <location>
        <begin position="48"/>
        <end position="124"/>
    </location>
</feature>
<feature type="region of interest" description="Disordered" evidence="1">
    <location>
        <begin position="172"/>
        <end position="235"/>
    </location>
</feature>
<dbReference type="EMBL" id="QWIK01000167">
    <property type="protein sequence ID" value="RMY11591.1"/>
    <property type="molecule type" value="Genomic_DNA"/>
</dbReference>
<gene>
    <name evidence="3" type="ORF">D0868_03053</name>
</gene>
<comment type="caution">
    <text evidence="3">The sequence shown here is derived from an EMBL/GenBank/DDBJ whole genome shotgun (WGS) entry which is preliminary data.</text>
</comment>
<evidence type="ECO:0000313" key="3">
    <source>
        <dbReference type="EMBL" id="RMY11591.1"/>
    </source>
</evidence>
<dbReference type="Pfam" id="PF22980">
    <property type="entry name" value="Myb_DNA-bind_8"/>
    <property type="match status" value="1"/>
</dbReference>
<proteinExistence type="predicted"/>